<dbReference type="GO" id="GO:0005829">
    <property type="term" value="C:cytosol"/>
    <property type="evidence" value="ECO:0007669"/>
    <property type="project" value="TreeGrafter"/>
</dbReference>
<dbReference type="CDD" id="cd00038">
    <property type="entry name" value="CAP_ED"/>
    <property type="match status" value="1"/>
</dbReference>
<dbReference type="SUPFAM" id="SSF51206">
    <property type="entry name" value="cAMP-binding domain-like"/>
    <property type="match status" value="1"/>
</dbReference>
<feature type="domain" description="HTH crp-type" evidence="5">
    <location>
        <begin position="131"/>
        <end position="198"/>
    </location>
</feature>
<gene>
    <name evidence="6" type="ORF">IX39_00315</name>
</gene>
<dbReference type="Pfam" id="PF13545">
    <property type="entry name" value="HTH_Crp_2"/>
    <property type="match status" value="1"/>
</dbReference>
<keyword evidence="7" id="KW-1185">Reference proteome</keyword>
<dbReference type="AlphaFoldDB" id="A0A085Z407"/>
<dbReference type="RefSeq" id="WP_034672396.1">
    <property type="nucleotide sequence ID" value="NZ_FPAP01000001.1"/>
</dbReference>
<dbReference type="PANTHER" id="PTHR24567:SF28">
    <property type="entry name" value="LISTERIOLYSIN REGULATORY PROTEIN"/>
    <property type="match status" value="1"/>
</dbReference>
<dbReference type="SMART" id="SM00100">
    <property type="entry name" value="cNMP"/>
    <property type="match status" value="1"/>
</dbReference>
<keyword evidence="3" id="KW-0804">Transcription</keyword>
<dbReference type="PROSITE" id="PS50042">
    <property type="entry name" value="CNMP_BINDING_3"/>
    <property type="match status" value="1"/>
</dbReference>
<dbReference type="InterPro" id="IPR036390">
    <property type="entry name" value="WH_DNA-bd_sf"/>
</dbReference>
<dbReference type="Pfam" id="PF00027">
    <property type="entry name" value="cNMP_binding"/>
    <property type="match status" value="1"/>
</dbReference>
<evidence type="ECO:0000256" key="2">
    <source>
        <dbReference type="ARBA" id="ARBA00023125"/>
    </source>
</evidence>
<accession>A0A085Z407</accession>
<evidence type="ECO:0000313" key="6">
    <source>
        <dbReference type="EMBL" id="KFE99170.1"/>
    </source>
</evidence>
<dbReference type="InterPro" id="IPR012318">
    <property type="entry name" value="HTH_CRP"/>
</dbReference>
<dbReference type="Proteomes" id="UP000028713">
    <property type="component" value="Unassembled WGS sequence"/>
</dbReference>
<dbReference type="eggNOG" id="COG0664">
    <property type="taxonomic scope" value="Bacteria"/>
</dbReference>
<dbReference type="EMBL" id="JPRP01000001">
    <property type="protein sequence ID" value="KFE99170.1"/>
    <property type="molecule type" value="Genomic_DNA"/>
</dbReference>
<keyword evidence="1" id="KW-0805">Transcription regulation</keyword>
<dbReference type="GO" id="GO:0003700">
    <property type="term" value="F:DNA-binding transcription factor activity"/>
    <property type="evidence" value="ECO:0007669"/>
    <property type="project" value="TreeGrafter"/>
</dbReference>
<feature type="domain" description="Cyclic nucleotide-binding" evidence="4">
    <location>
        <begin position="18"/>
        <end position="117"/>
    </location>
</feature>
<protein>
    <recommendedName>
        <fullName evidence="8">Crp/Fnr family transcriptional regulator</fullName>
    </recommendedName>
</protein>
<sequence>MLLDENILLKYGAIVAEYEHGEEIFNEGGSPKYYFQIRTGIVELNNYDVDGKEFTQHILFEGQSIGESFLFADMPYTVNAIAKSACDIIKISKYSFLKLLDENPEISLKLFKLIAERLSDKYSMMFTLISQEPESKIKSILNYLKKNSNHDSPFTYEVPLTRKQIANLTGLRVETVIRTVKRMANNNKLKIRNRRIFC</sequence>
<dbReference type="InterPro" id="IPR050397">
    <property type="entry name" value="Env_Response_Regulators"/>
</dbReference>
<dbReference type="SUPFAM" id="SSF46785">
    <property type="entry name" value="Winged helix' DNA-binding domain"/>
    <property type="match status" value="1"/>
</dbReference>
<name>A0A085Z407_9FLAO</name>
<dbReference type="PANTHER" id="PTHR24567">
    <property type="entry name" value="CRP FAMILY TRANSCRIPTIONAL REGULATORY PROTEIN"/>
    <property type="match status" value="1"/>
</dbReference>
<dbReference type="InterPro" id="IPR018490">
    <property type="entry name" value="cNMP-bd_dom_sf"/>
</dbReference>
<dbReference type="GO" id="GO:0003677">
    <property type="term" value="F:DNA binding"/>
    <property type="evidence" value="ECO:0007669"/>
    <property type="project" value="UniProtKB-KW"/>
</dbReference>
<evidence type="ECO:0000259" key="4">
    <source>
        <dbReference type="PROSITE" id="PS50042"/>
    </source>
</evidence>
<dbReference type="OrthoDB" id="667966at2"/>
<evidence type="ECO:0000259" key="5">
    <source>
        <dbReference type="PROSITE" id="PS51063"/>
    </source>
</evidence>
<comment type="caution">
    <text evidence="6">The sequence shown here is derived from an EMBL/GenBank/DDBJ whole genome shotgun (WGS) entry which is preliminary data.</text>
</comment>
<evidence type="ECO:0000256" key="3">
    <source>
        <dbReference type="ARBA" id="ARBA00023163"/>
    </source>
</evidence>
<dbReference type="PROSITE" id="PS51063">
    <property type="entry name" value="HTH_CRP_2"/>
    <property type="match status" value="1"/>
</dbReference>
<dbReference type="STRING" id="236814.IX39_00315"/>
<dbReference type="Gene3D" id="2.60.120.10">
    <property type="entry name" value="Jelly Rolls"/>
    <property type="match status" value="1"/>
</dbReference>
<evidence type="ECO:0000256" key="1">
    <source>
        <dbReference type="ARBA" id="ARBA00023015"/>
    </source>
</evidence>
<dbReference type="InterPro" id="IPR014710">
    <property type="entry name" value="RmlC-like_jellyroll"/>
</dbReference>
<evidence type="ECO:0000313" key="7">
    <source>
        <dbReference type="Proteomes" id="UP000028713"/>
    </source>
</evidence>
<dbReference type="InterPro" id="IPR000595">
    <property type="entry name" value="cNMP-bd_dom"/>
</dbReference>
<organism evidence="6 7">
    <name type="scientific">Chryseobacterium formosense</name>
    <dbReference type="NCBI Taxonomy" id="236814"/>
    <lineage>
        <taxon>Bacteria</taxon>
        <taxon>Pseudomonadati</taxon>
        <taxon>Bacteroidota</taxon>
        <taxon>Flavobacteriia</taxon>
        <taxon>Flavobacteriales</taxon>
        <taxon>Weeksellaceae</taxon>
        <taxon>Chryseobacterium group</taxon>
        <taxon>Chryseobacterium</taxon>
    </lineage>
</organism>
<reference evidence="6 7" key="1">
    <citation type="submission" date="2014-07" db="EMBL/GenBank/DDBJ databases">
        <title>Genome of Chryseobacterium formosense LMG 24722.</title>
        <authorList>
            <person name="Pipes S.E."/>
            <person name="Stropko S.J."/>
            <person name="Newman J.D."/>
        </authorList>
    </citation>
    <scope>NUCLEOTIDE SEQUENCE [LARGE SCALE GENOMIC DNA]</scope>
    <source>
        <strain evidence="6 7">LMG 24722</strain>
    </source>
</reference>
<keyword evidence="2" id="KW-0238">DNA-binding</keyword>
<evidence type="ECO:0008006" key="8">
    <source>
        <dbReference type="Google" id="ProtNLM"/>
    </source>
</evidence>
<proteinExistence type="predicted"/>